<dbReference type="InterPro" id="IPR001810">
    <property type="entry name" value="F-box_dom"/>
</dbReference>
<gene>
    <name evidence="2" type="ORF">MERR_LOCUS11344</name>
</gene>
<comment type="caution">
    <text evidence="2">The sequence shown here is derived from an EMBL/GenBank/DDBJ whole genome shotgun (WGS) entry which is preliminary data.</text>
</comment>
<keyword evidence="3" id="KW-1185">Reference proteome</keyword>
<dbReference type="InterPro" id="IPR017451">
    <property type="entry name" value="F-box-assoc_interact_dom"/>
</dbReference>
<evidence type="ECO:0000313" key="3">
    <source>
        <dbReference type="Proteomes" id="UP000467841"/>
    </source>
</evidence>
<dbReference type="InterPro" id="IPR013187">
    <property type="entry name" value="F-box-assoc_dom_typ3"/>
</dbReference>
<feature type="domain" description="F-box" evidence="1">
    <location>
        <begin position="1"/>
        <end position="43"/>
    </location>
</feature>
<organism evidence="2 3">
    <name type="scientific">Microthlaspi erraticum</name>
    <dbReference type="NCBI Taxonomy" id="1685480"/>
    <lineage>
        <taxon>Eukaryota</taxon>
        <taxon>Viridiplantae</taxon>
        <taxon>Streptophyta</taxon>
        <taxon>Embryophyta</taxon>
        <taxon>Tracheophyta</taxon>
        <taxon>Spermatophyta</taxon>
        <taxon>Magnoliopsida</taxon>
        <taxon>eudicotyledons</taxon>
        <taxon>Gunneridae</taxon>
        <taxon>Pentapetalae</taxon>
        <taxon>rosids</taxon>
        <taxon>malvids</taxon>
        <taxon>Brassicales</taxon>
        <taxon>Brassicaceae</taxon>
        <taxon>Coluteocarpeae</taxon>
        <taxon>Microthlaspi</taxon>
    </lineage>
</organism>
<dbReference type="SUPFAM" id="SSF81383">
    <property type="entry name" value="F-box domain"/>
    <property type="match status" value="1"/>
</dbReference>
<dbReference type="OrthoDB" id="5319261at2759"/>
<dbReference type="EMBL" id="CACVBM020000865">
    <property type="protein sequence ID" value="CAA7024109.1"/>
    <property type="molecule type" value="Genomic_DNA"/>
</dbReference>
<proteinExistence type="predicted"/>
<dbReference type="SMART" id="SM00256">
    <property type="entry name" value="FBOX"/>
    <property type="match status" value="1"/>
</dbReference>
<dbReference type="Pfam" id="PF00646">
    <property type="entry name" value="F-box"/>
    <property type="match status" value="1"/>
</dbReference>
<dbReference type="PANTHER" id="PTHR31111">
    <property type="entry name" value="BNAA05G37150D PROTEIN-RELATED"/>
    <property type="match status" value="1"/>
</dbReference>
<evidence type="ECO:0000313" key="2">
    <source>
        <dbReference type="EMBL" id="CAA7024109.1"/>
    </source>
</evidence>
<dbReference type="Gene3D" id="1.20.1280.50">
    <property type="match status" value="1"/>
</dbReference>
<reference evidence="2" key="1">
    <citation type="submission" date="2020-01" db="EMBL/GenBank/DDBJ databases">
        <authorList>
            <person name="Mishra B."/>
        </authorList>
    </citation>
    <scope>NUCLEOTIDE SEQUENCE [LARGE SCALE GENOMIC DNA]</scope>
</reference>
<dbReference type="PROSITE" id="PS50181">
    <property type="entry name" value="FBOX"/>
    <property type="match status" value="1"/>
</dbReference>
<dbReference type="Pfam" id="PF08268">
    <property type="entry name" value="FBA_3"/>
    <property type="match status" value="1"/>
</dbReference>
<dbReference type="NCBIfam" id="TIGR01640">
    <property type="entry name" value="F_box_assoc_1"/>
    <property type="match status" value="1"/>
</dbReference>
<dbReference type="Proteomes" id="UP000467841">
    <property type="component" value="Unassembled WGS sequence"/>
</dbReference>
<dbReference type="PANTHER" id="PTHR31111:SF113">
    <property type="entry name" value="F-BOX ASSOCIATED UBIQUITINATION EFFECTOR FAMILY PROTEIN"/>
    <property type="match status" value="1"/>
</dbReference>
<name>A0A6D2IDL6_9BRAS</name>
<dbReference type="InterPro" id="IPR036047">
    <property type="entry name" value="F-box-like_dom_sf"/>
</dbReference>
<dbReference type="AlphaFoldDB" id="A0A6D2IDL6"/>
<protein>
    <recommendedName>
        <fullName evidence="1">F-box domain-containing protein</fullName>
    </recommendedName>
</protein>
<sequence length="296" mass="34465">MYLAPDLLEEILLRLPAKSILRFKTVSKQWRSILESKVFLEKRMSLQKNHRKILAACRKWPSLRSKPQFVGDQEIVFVPCDAARLSMTCDGLVCFPGPDWINVLNPSTRRFHRFPSCLNRRNPENNRFSLDWAMGFGKDKVTGRYKVVTMCYPETEGWGVMKCSVLDVEPSTCRDVNAPNFNYRDLVGTKSAYVNGSIYWLYLLYHESGYKLLAFDLHKEEFHDVVSFPDPLIPFLSQIVNLMERLAIAGTVTKVDGCRWILEIMSMDVEEEIWSKTYSVSRIWFDFLQHQEALEK</sequence>
<accession>A0A6D2IDL6</accession>
<evidence type="ECO:0000259" key="1">
    <source>
        <dbReference type="PROSITE" id="PS50181"/>
    </source>
</evidence>
<dbReference type="CDD" id="cd22157">
    <property type="entry name" value="F-box_AtFBW1-like"/>
    <property type="match status" value="1"/>
</dbReference>